<keyword evidence="3 4" id="KW-0408">Iron</keyword>
<evidence type="ECO:0000256" key="3">
    <source>
        <dbReference type="ARBA" id="ARBA00023004"/>
    </source>
</evidence>
<dbReference type="Proteomes" id="UP001379533">
    <property type="component" value="Chromosome"/>
</dbReference>
<evidence type="ECO:0000256" key="1">
    <source>
        <dbReference type="ARBA" id="ARBA00022617"/>
    </source>
</evidence>
<keyword evidence="5" id="KW-0732">Signal</keyword>
<keyword evidence="8" id="KW-1185">Reference proteome</keyword>
<organism evidence="7 8">
    <name type="scientific">Pendulispora brunnea</name>
    <dbReference type="NCBI Taxonomy" id="2905690"/>
    <lineage>
        <taxon>Bacteria</taxon>
        <taxon>Pseudomonadati</taxon>
        <taxon>Myxococcota</taxon>
        <taxon>Myxococcia</taxon>
        <taxon>Myxococcales</taxon>
        <taxon>Sorangiineae</taxon>
        <taxon>Pendulisporaceae</taxon>
        <taxon>Pendulispora</taxon>
    </lineage>
</organism>
<gene>
    <name evidence="7" type="ORF">LZC95_34870</name>
</gene>
<evidence type="ECO:0000313" key="8">
    <source>
        <dbReference type="Proteomes" id="UP001379533"/>
    </source>
</evidence>
<dbReference type="InterPro" id="IPR036909">
    <property type="entry name" value="Cyt_c-like_dom_sf"/>
</dbReference>
<dbReference type="PANTHER" id="PTHR30600">
    <property type="entry name" value="CYTOCHROME C PEROXIDASE-RELATED"/>
    <property type="match status" value="1"/>
</dbReference>
<evidence type="ECO:0000259" key="6">
    <source>
        <dbReference type="PROSITE" id="PS51007"/>
    </source>
</evidence>
<dbReference type="SUPFAM" id="SSF46626">
    <property type="entry name" value="Cytochrome c"/>
    <property type="match status" value="1"/>
</dbReference>
<dbReference type="RefSeq" id="WP_394842250.1">
    <property type="nucleotide sequence ID" value="NZ_CP089982.1"/>
</dbReference>
<feature type="domain" description="Cytochrome c" evidence="6">
    <location>
        <begin position="369"/>
        <end position="476"/>
    </location>
</feature>
<feature type="chain" id="PRO_5045191777" evidence="5">
    <location>
        <begin position="19"/>
        <end position="476"/>
    </location>
</feature>
<evidence type="ECO:0000256" key="5">
    <source>
        <dbReference type="SAM" id="SignalP"/>
    </source>
</evidence>
<evidence type="ECO:0000313" key="7">
    <source>
        <dbReference type="EMBL" id="WXA91631.1"/>
    </source>
</evidence>
<reference evidence="7 8" key="1">
    <citation type="submission" date="2021-12" db="EMBL/GenBank/DDBJ databases">
        <title>Discovery of the Pendulisporaceae a myxobacterial family with distinct sporulation behavior and unique specialized metabolism.</title>
        <authorList>
            <person name="Garcia R."/>
            <person name="Popoff A."/>
            <person name="Bader C.D."/>
            <person name="Loehr J."/>
            <person name="Walesch S."/>
            <person name="Walt C."/>
            <person name="Boldt J."/>
            <person name="Bunk B."/>
            <person name="Haeckl F.J.F.P.J."/>
            <person name="Gunesch A.P."/>
            <person name="Birkelbach J."/>
            <person name="Nuebel U."/>
            <person name="Pietschmann T."/>
            <person name="Bach T."/>
            <person name="Mueller R."/>
        </authorList>
    </citation>
    <scope>NUCLEOTIDE SEQUENCE [LARGE SCALE GENOMIC DNA]</scope>
    <source>
        <strain evidence="7 8">MSr12523</strain>
    </source>
</reference>
<dbReference type="InterPro" id="IPR009056">
    <property type="entry name" value="Cyt_c-like_dom"/>
</dbReference>
<keyword evidence="2 4" id="KW-0479">Metal-binding</keyword>
<keyword evidence="1 4" id="KW-0349">Heme</keyword>
<name>A0ABZ2JYT7_9BACT</name>
<accession>A0ABZ2JYT7</accession>
<sequence>MKCLLGVSSSLLFAAVLAACSDGAVTSSNAQDSVYDRVFPNPTMPQPTLDDFNGDFAKFMANAKVLKPEIERRQLSLLEMRYDLSNRPSTSCKMSRGKPAQAGIRVKLPPGVTWQQLASMTPAAIKSADLFPAGFFPLPHVNHQEGGMVFPASTIADLKQQTGRDLQRFDLDFDIPEHFLAEFPAAMFLSTRKDLGDVSRGQLITTENFYVLFKDILNPKQLDGMRLLLTPFAQAQFNLTTDRRSERPSLGVSCFDCHINGSTNGAFHLVGDIRPQAMRNRIDTPALRGTNIQQIFGSQRGLESVEDFTEFEQRAAYFDGDPEAATRKGVNTLDRATQVHAMAEMIRIIDFPPSNLDVFGKLDRHHASNAELRGESLFFGKAKCASCHDGAGFTDNSMHDLQAERFFNHRMVNGQQTKDDGPIKTFSLRGIKDTPPYLHDGRLLTLEDTVEFFNLILGLRLSTAEKEDLVSYLCAL</sequence>
<dbReference type="PROSITE" id="PS51007">
    <property type="entry name" value="CYTC"/>
    <property type="match status" value="1"/>
</dbReference>
<dbReference type="InterPro" id="IPR051395">
    <property type="entry name" value="Cytochrome_c_Peroxidase/MauG"/>
</dbReference>
<protein>
    <submittedName>
        <fullName evidence="7">Cytochrome B6</fullName>
    </submittedName>
</protein>
<dbReference type="PROSITE" id="PS51257">
    <property type="entry name" value="PROKAR_LIPOPROTEIN"/>
    <property type="match status" value="1"/>
</dbReference>
<dbReference type="Gene3D" id="1.10.760.10">
    <property type="entry name" value="Cytochrome c-like domain"/>
    <property type="match status" value="1"/>
</dbReference>
<feature type="signal peptide" evidence="5">
    <location>
        <begin position="1"/>
        <end position="18"/>
    </location>
</feature>
<proteinExistence type="predicted"/>
<dbReference type="PANTHER" id="PTHR30600:SF13">
    <property type="entry name" value="METHYLAMINE UTILIZATION PROTEIN"/>
    <property type="match status" value="1"/>
</dbReference>
<dbReference type="EMBL" id="CP089982">
    <property type="protein sequence ID" value="WXA91631.1"/>
    <property type="molecule type" value="Genomic_DNA"/>
</dbReference>
<evidence type="ECO:0000256" key="4">
    <source>
        <dbReference type="PROSITE-ProRule" id="PRU00433"/>
    </source>
</evidence>
<evidence type="ECO:0000256" key="2">
    <source>
        <dbReference type="ARBA" id="ARBA00022723"/>
    </source>
</evidence>